<dbReference type="PANTHER" id="PTHR13710:SF105">
    <property type="entry name" value="ATP-DEPENDENT DNA HELICASE Q1"/>
    <property type="match status" value="1"/>
</dbReference>
<dbReference type="PANTHER" id="PTHR13710">
    <property type="entry name" value="DNA HELICASE RECQ FAMILY MEMBER"/>
    <property type="match status" value="1"/>
</dbReference>
<dbReference type="EC" id="5.6.2.4" evidence="7"/>
<sequence length="259" mass="28785">VPSRPYCKLTALKSFLKKEDVFEVLPTGYGKSLIYQLALLVIKRMIVVSPLIALLEDQLKEATKFGLKMFYLIQPLYPDIHVKGRDKQCRKLKENGPRMSPVIIYCQELGEDLLASLGGDGACKVVVATTALGMGLNFPNISHVIMYGSPEDVEAVVQEVGRAGRDGSPSHTIIYRVKQDIRMDKVVKTLLKKGTTSCLRKTLYSHFKHHTESVLPGHLCCSYCNSFCLCSSAGCDMATPEYELSQQDVHATVKIREVT</sequence>
<dbReference type="GO" id="GO:0003677">
    <property type="term" value="F:DNA binding"/>
    <property type="evidence" value="ECO:0007669"/>
    <property type="project" value="UniProtKB-KW"/>
</dbReference>
<dbReference type="GO" id="GO:0043138">
    <property type="term" value="F:3'-5' DNA helicase activity"/>
    <property type="evidence" value="ECO:0007669"/>
    <property type="project" value="UniProtKB-EC"/>
</dbReference>
<dbReference type="Ensembl" id="ENSSLUT00000026746.1">
    <property type="protein sequence ID" value="ENSSLUP00000025889.1"/>
    <property type="gene ID" value="ENSSLUG00000011780.1"/>
</dbReference>
<name>A0A8C9YH23_SANLU</name>
<dbReference type="Gene3D" id="3.40.50.300">
    <property type="entry name" value="P-loop containing nucleotide triphosphate hydrolases"/>
    <property type="match status" value="2"/>
</dbReference>
<evidence type="ECO:0000256" key="5">
    <source>
        <dbReference type="ARBA" id="ARBA00023235"/>
    </source>
</evidence>
<keyword evidence="5" id="KW-0413">Isomerase</keyword>
<dbReference type="Proteomes" id="UP000694568">
    <property type="component" value="Unplaced"/>
</dbReference>
<dbReference type="GO" id="GO:0005694">
    <property type="term" value="C:chromosome"/>
    <property type="evidence" value="ECO:0007669"/>
    <property type="project" value="TreeGrafter"/>
</dbReference>
<evidence type="ECO:0000313" key="11">
    <source>
        <dbReference type="Proteomes" id="UP000694568"/>
    </source>
</evidence>
<proteinExistence type="inferred from homology"/>
<protein>
    <recommendedName>
        <fullName evidence="7">DNA 3'-5' helicase</fullName>
        <ecNumber evidence="7">5.6.2.4</ecNumber>
    </recommendedName>
    <alternativeName>
        <fullName evidence="8">DNA 3'-5' helicase Q1</fullName>
    </alternativeName>
</protein>
<dbReference type="GO" id="GO:0009378">
    <property type="term" value="F:four-way junction helicase activity"/>
    <property type="evidence" value="ECO:0007669"/>
    <property type="project" value="TreeGrafter"/>
</dbReference>
<evidence type="ECO:0000256" key="7">
    <source>
        <dbReference type="ARBA" id="ARBA00034808"/>
    </source>
</evidence>
<dbReference type="GeneTree" id="ENSGT01030000240159"/>
<reference evidence="10" key="1">
    <citation type="submission" date="2025-08" db="UniProtKB">
        <authorList>
            <consortium name="Ensembl"/>
        </authorList>
    </citation>
    <scope>IDENTIFICATION</scope>
</reference>
<keyword evidence="2" id="KW-0547">Nucleotide-binding</keyword>
<dbReference type="GO" id="GO:0005524">
    <property type="term" value="F:ATP binding"/>
    <property type="evidence" value="ECO:0007669"/>
    <property type="project" value="UniProtKB-KW"/>
</dbReference>
<comment type="catalytic activity">
    <reaction evidence="6">
        <text>Couples ATP hydrolysis with the unwinding of duplex DNA by translocating in the 3'-5' direction.</text>
        <dbReference type="EC" id="5.6.2.4"/>
    </reaction>
</comment>
<evidence type="ECO:0000313" key="10">
    <source>
        <dbReference type="Ensembl" id="ENSSLUP00000025889.1"/>
    </source>
</evidence>
<dbReference type="PROSITE" id="PS51194">
    <property type="entry name" value="HELICASE_CTER"/>
    <property type="match status" value="1"/>
</dbReference>
<evidence type="ECO:0000256" key="2">
    <source>
        <dbReference type="ARBA" id="ARBA00022741"/>
    </source>
</evidence>
<evidence type="ECO:0000256" key="3">
    <source>
        <dbReference type="ARBA" id="ARBA00022840"/>
    </source>
</evidence>
<keyword evidence="11" id="KW-1185">Reference proteome</keyword>
<dbReference type="InterPro" id="IPR011545">
    <property type="entry name" value="DEAD/DEAH_box_helicase_dom"/>
</dbReference>
<reference evidence="10" key="2">
    <citation type="submission" date="2025-09" db="UniProtKB">
        <authorList>
            <consortium name="Ensembl"/>
        </authorList>
    </citation>
    <scope>IDENTIFICATION</scope>
</reference>
<dbReference type="SMART" id="SM00490">
    <property type="entry name" value="HELICc"/>
    <property type="match status" value="1"/>
</dbReference>
<dbReference type="AlphaFoldDB" id="A0A8C9YH23"/>
<dbReference type="InterPro" id="IPR001650">
    <property type="entry name" value="Helicase_C-like"/>
</dbReference>
<evidence type="ECO:0000256" key="6">
    <source>
        <dbReference type="ARBA" id="ARBA00034617"/>
    </source>
</evidence>
<dbReference type="GO" id="GO:0005737">
    <property type="term" value="C:cytoplasm"/>
    <property type="evidence" value="ECO:0007669"/>
    <property type="project" value="TreeGrafter"/>
</dbReference>
<dbReference type="SUPFAM" id="SSF52540">
    <property type="entry name" value="P-loop containing nucleoside triphosphate hydrolases"/>
    <property type="match status" value="1"/>
</dbReference>
<evidence type="ECO:0000256" key="8">
    <source>
        <dbReference type="ARBA" id="ARBA00044566"/>
    </source>
</evidence>
<comment type="similarity">
    <text evidence="1">Belongs to the helicase family. RecQ subfamily.</text>
</comment>
<dbReference type="Pfam" id="PF00270">
    <property type="entry name" value="DEAD"/>
    <property type="match status" value="1"/>
</dbReference>
<evidence type="ECO:0000256" key="4">
    <source>
        <dbReference type="ARBA" id="ARBA00023125"/>
    </source>
</evidence>
<accession>A0A8C9YH23</accession>
<evidence type="ECO:0000256" key="1">
    <source>
        <dbReference type="ARBA" id="ARBA00005446"/>
    </source>
</evidence>
<keyword evidence="4" id="KW-0238">DNA-binding</keyword>
<dbReference type="GO" id="GO:0000724">
    <property type="term" value="P:double-strand break repair via homologous recombination"/>
    <property type="evidence" value="ECO:0007669"/>
    <property type="project" value="TreeGrafter"/>
</dbReference>
<evidence type="ECO:0000259" key="9">
    <source>
        <dbReference type="PROSITE" id="PS51194"/>
    </source>
</evidence>
<dbReference type="Pfam" id="PF00271">
    <property type="entry name" value="Helicase_C"/>
    <property type="match status" value="1"/>
</dbReference>
<keyword evidence="3" id="KW-0067">ATP-binding</keyword>
<organism evidence="10 11">
    <name type="scientific">Sander lucioperca</name>
    <name type="common">Pike-perch</name>
    <name type="synonym">Perca lucioperca</name>
    <dbReference type="NCBI Taxonomy" id="283035"/>
    <lineage>
        <taxon>Eukaryota</taxon>
        <taxon>Metazoa</taxon>
        <taxon>Chordata</taxon>
        <taxon>Craniata</taxon>
        <taxon>Vertebrata</taxon>
        <taxon>Euteleostomi</taxon>
        <taxon>Actinopterygii</taxon>
        <taxon>Neopterygii</taxon>
        <taxon>Teleostei</taxon>
        <taxon>Neoteleostei</taxon>
        <taxon>Acanthomorphata</taxon>
        <taxon>Eupercaria</taxon>
        <taxon>Perciformes</taxon>
        <taxon>Percoidei</taxon>
        <taxon>Percidae</taxon>
        <taxon>Luciopercinae</taxon>
        <taxon>Sander</taxon>
    </lineage>
</organism>
<dbReference type="InterPro" id="IPR027417">
    <property type="entry name" value="P-loop_NTPase"/>
</dbReference>
<feature type="domain" description="Helicase C-terminal" evidence="9">
    <location>
        <begin position="8"/>
        <end position="215"/>
    </location>
</feature>